<evidence type="ECO:0000313" key="2">
    <source>
        <dbReference type="EMBL" id="KAJ1104838.1"/>
    </source>
</evidence>
<comment type="caution">
    <text evidence="2">The sequence shown here is derived from an EMBL/GenBank/DDBJ whole genome shotgun (WGS) entry which is preliminary data.</text>
</comment>
<sequence length="105" mass="11041">MCATRLRTATRTFTESRERGVDSTTHLEADALVSDQARSDMCSYTGAGARSSVALPLARWALRAGCSAMAGPLRLSAAAPQSSKGCGARHQRRVQGRSPCFPASG</sequence>
<dbReference type="Proteomes" id="UP001066276">
    <property type="component" value="Chromosome 9"/>
</dbReference>
<protein>
    <submittedName>
        <fullName evidence="2">Uncharacterized protein</fullName>
    </submittedName>
</protein>
<feature type="region of interest" description="Disordered" evidence="1">
    <location>
        <begin position="1"/>
        <end position="22"/>
    </location>
</feature>
<keyword evidence="3" id="KW-1185">Reference proteome</keyword>
<evidence type="ECO:0000256" key="1">
    <source>
        <dbReference type="SAM" id="MobiDB-lite"/>
    </source>
</evidence>
<proteinExistence type="predicted"/>
<evidence type="ECO:0000313" key="3">
    <source>
        <dbReference type="Proteomes" id="UP001066276"/>
    </source>
</evidence>
<gene>
    <name evidence="2" type="ORF">NDU88_002247</name>
</gene>
<organism evidence="2 3">
    <name type="scientific">Pleurodeles waltl</name>
    <name type="common">Iberian ribbed newt</name>
    <dbReference type="NCBI Taxonomy" id="8319"/>
    <lineage>
        <taxon>Eukaryota</taxon>
        <taxon>Metazoa</taxon>
        <taxon>Chordata</taxon>
        <taxon>Craniata</taxon>
        <taxon>Vertebrata</taxon>
        <taxon>Euteleostomi</taxon>
        <taxon>Amphibia</taxon>
        <taxon>Batrachia</taxon>
        <taxon>Caudata</taxon>
        <taxon>Salamandroidea</taxon>
        <taxon>Salamandridae</taxon>
        <taxon>Pleurodelinae</taxon>
        <taxon>Pleurodeles</taxon>
    </lineage>
</organism>
<name>A0AAV7MS78_PLEWA</name>
<reference evidence="2" key="1">
    <citation type="journal article" date="2022" name="bioRxiv">
        <title>Sequencing and chromosome-scale assembly of the giantPleurodeles waltlgenome.</title>
        <authorList>
            <person name="Brown T."/>
            <person name="Elewa A."/>
            <person name="Iarovenko S."/>
            <person name="Subramanian E."/>
            <person name="Araus A.J."/>
            <person name="Petzold A."/>
            <person name="Susuki M."/>
            <person name="Suzuki K.-i.T."/>
            <person name="Hayashi T."/>
            <person name="Toyoda A."/>
            <person name="Oliveira C."/>
            <person name="Osipova E."/>
            <person name="Leigh N.D."/>
            <person name="Simon A."/>
            <person name="Yun M.H."/>
        </authorList>
    </citation>
    <scope>NUCLEOTIDE SEQUENCE</scope>
    <source>
        <strain evidence="2">20211129_DDA</strain>
        <tissue evidence="2">Liver</tissue>
    </source>
</reference>
<dbReference type="AlphaFoldDB" id="A0AAV7MS78"/>
<dbReference type="EMBL" id="JANPWB010000013">
    <property type="protein sequence ID" value="KAJ1104838.1"/>
    <property type="molecule type" value="Genomic_DNA"/>
</dbReference>
<feature type="region of interest" description="Disordered" evidence="1">
    <location>
        <begin position="79"/>
        <end position="105"/>
    </location>
</feature>
<accession>A0AAV7MS78</accession>
<feature type="compositionally biased region" description="Low complexity" evidence="1">
    <location>
        <begin position="1"/>
        <end position="13"/>
    </location>
</feature>